<evidence type="ECO:0000313" key="4">
    <source>
        <dbReference type="Proteomes" id="UP001463408"/>
    </source>
</evidence>
<organism evidence="3 4">
    <name type="scientific">Pectobacterium polonicum</name>
    <dbReference type="NCBI Taxonomy" id="2485124"/>
    <lineage>
        <taxon>Bacteria</taxon>
        <taxon>Pseudomonadati</taxon>
        <taxon>Pseudomonadota</taxon>
        <taxon>Gammaproteobacteria</taxon>
        <taxon>Enterobacterales</taxon>
        <taxon>Pectobacteriaceae</taxon>
        <taxon>Pectobacterium</taxon>
    </lineage>
</organism>
<keyword evidence="1" id="KW-0238">DNA-binding</keyword>
<evidence type="ECO:0000256" key="1">
    <source>
        <dbReference type="ARBA" id="ARBA00023125"/>
    </source>
</evidence>
<dbReference type="EMBL" id="JBEHEF010000005">
    <property type="protein sequence ID" value="MEQ9938077.1"/>
    <property type="molecule type" value="Genomic_DNA"/>
</dbReference>
<proteinExistence type="predicted"/>
<evidence type="ECO:0000259" key="2">
    <source>
        <dbReference type="Pfam" id="PF00196"/>
    </source>
</evidence>
<reference evidence="3 4" key="1">
    <citation type="submission" date="2024-06" db="EMBL/GenBank/DDBJ databases">
        <title>Pangenomics to understand the prophage dynamics in the radiating lineages of P. brasiliense.</title>
        <authorList>
            <person name="Pardeshi L.A."/>
            <person name="Van Duivenbode I."/>
            <person name="Jonkheer E.M."/>
            <person name="Pel M.J.C."/>
            <person name="Kupczok A."/>
            <person name="De Ridder D."/>
            <person name="Smit S."/>
            <person name="Van Der Lee T.J."/>
        </authorList>
    </citation>
    <scope>NUCLEOTIDE SEQUENCE [LARGE SCALE GENOMIC DNA]</scope>
    <source>
        <strain evidence="3 4">PD 8607</strain>
    </source>
</reference>
<protein>
    <submittedName>
        <fullName evidence="3">LuxR C-terminal-related transcriptional regulator</fullName>
    </submittedName>
</protein>
<dbReference type="RefSeq" id="WP_273855151.1">
    <property type="nucleotide sequence ID" value="NZ_JAQRNC010000001.1"/>
</dbReference>
<dbReference type="Proteomes" id="UP001463408">
    <property type="component" value="Unassembled WGS sequence"/>
</dbReference>
<dbReference type="InterPro" id="IPR036388">
    <property type="entry name" value="WH-like_DNA-bd_sf"/>
</dbReference>
<feature type="domain" description="HTH luxR-type" evidence="2">
    <location>
        <begin position="83"/>
        <end position="130"/>
    </location>
</feature>
<dbReference type="Pfam" id="PF00196">
    <property type="entry name" value="GerE"/>
    <property type="match status" value="1"/>
</dbReference>
<dbReference type="InterPro" id="IPR000792">
    <property type="entry name" value="Tscrpt_reg_LuxR_C"/>
</dbReference>
<dbReference type="InterPro" id="IPR016032">
    <property type="entry name" value="Sig_transdc_resp-reg_C-effctor"/>
</dbReference>
<name>A0ABV1PA85_9GAMM</name>
<accession>A0ABV1PA85</accession>
<dbReference type="Gene3D" id="1.10.10.10">
    <property type="entry name" value="Winged helix-like DNA-binding domain superfamily/Winged helix DNA-binding domain"/>
    <property type="match status" value="1"/>
</dbReference>
<gene>
    <name evidence="3" type="ORF">ABRQ07_10710</name>
</gene>
<dbReference type="SUPFAM" id="SSF46894">
    <property type="entry name" value="C-terminal effector domain of the bipartite response regulators"/>
    <property type="match status" value="1"/>
</dbReference>
<sequence length="156" mass="18251">MNYGNESISVIDIEHGIDTILLERVINDEKIKFVIILNNRNHSPLLIANKVILISKRSPIRMFKKLIFTISIFKEITSYEVFLSSKEKMFFDCWLQGIPIKSIAKNMAITHKTANNMRNGIYRKYGVKDLFTFLLIVEITHIYNTAYTEHRKILRA</sequence>
<comment type="caution">
    <text evidence="3">The sequence shown here is derived from an EMBL/GenBank/DDBJ whole genome shotgun (WGS) entry which is preliminary data.</text>
</comment>
<keyword evidence="4" id="KW-1185">Reference proteome</keyword>
<evidence type="ECO:0000313" key="3">
    <source>
        <dbReference type="EMBL" id="MEQ9938077.1"/>
    </source>
</evidence>